<name>M6JN52_9LEPT</name>
<proteinExistence type="predicted"/>
<dbReference type="Proteomes" id="UP000012106">
    <property type="component" value="Unassembled WGS sequence"/>
</dbReference>
<dbReference type="EMBL" id="AHMU02000012">
    <property type="protein sequence ID" value="EMN23146.1"/>
    <property type="molecule type" value="Genomic_DNA"/>
</dbReference>
<gene>
    <name evidence="1" type="ORF">LEP1GSC063_2617</name>
</gene>
<comment type="caution">
    <text evidence="1">The sequence shown here is derived from an EMBL/GenBank/DDBJ whole genome shotgun (WGS) entry which is preliminary data.</text>
</comment>
<dbReference type="AlphaFoldDB" id="M6JN52"/>
<sequence>MIPFRIQGILLFCFRKLKFFVFDTQTFDPDNGQFPENTVRNLLLSKDILYSALDQYKKLFHIPPPTQPNRIR</sequence>
<organism evidence="1 2">
    <name type="scientific">Leptospira santarosai serovar Arenal str. MAVJ 401</name>
    <dbReference type="NCBI Taxonomy" id="1049976"/>
    <lineage>
        <taxon>Bacteria</taxon>
        <taxon>Pseudomonadati</taxon>
        <taxon>Spirochaetota</taxon>
        <taxon>Spirochaetia</taxon>
        <taxon>Leptospirales</taxon>
        <taxon>Leptospiraceae</taxon>
        <taxon>Leptospira</taxon>
    </lineage>
</organism>
<reference evidence="1 2" key="1">
    <citation type="submission" date="2013-01" db="EMBL/GenBank/DDBJ databases">
        <authorList>
            <person name="Harkins D.M."/>
            <person name="Durkin A.S."/>
            <person name="Brinkac L.M."/>
            <person name="Haft D.H."/>
            <person name="Selengut J.D."/>
            <person name="Sanka R."/>
            <person name="DePew J."/>
            <person name="Purushe J."/>
            <person name="Hartskeerl R.A."/>
            <person name="Ahmed A."/>
            <person name="van der Linden H."/>
            <person name="Goris M.G.A."/>
            <person name="Vinetz J.M."/>
            <person name="Sutton G.G."/>
            <person name="Nierman W.C."/>
            <person name="Fouts D.E."/>
        </authorList>
    </citation>
    <scope>NUCLEOTIDE SEQUENCE [LARGE SCALE GENOMIC DNA]</scope>
    <source>
        <strain evidence="1 2">MAVJ 401</strain>
    </source>
</reference>
<accession>M6JN52</accession>
<evidence type="ECO:0000313" key="2">
    <source>
        <dbReference type="Proteomes" id="UP000012106"/>
    </source>
</evidence>
<evidence type="ECO:0000313" key="1">
    <source>
        <dbReference type="EMBL" id="EMN23146.1"/>
    </source>
</evidence>
<protein>
    <submittedName>
        <fullName evidence="1">Uncharacterized protein</fullName>
    </submittedName>
</protein>